<feature type="domain" description="G-protein coupled receptors family 1 profile" evidence="11">
    <location>
        <begin position="82"/>
        <end position="356"/>
    </location>
</feature>
<protein>
    <recommendedName>
        <fullName evidence="11">G-protein coupled receptors family 1 profile domain-containing protein</fullName>
    </recommendedName>
</protein>
<reference evidence="12 13" key="1">
    <citation type="submission" date="2024-01" db="EMBL/GenBank/DDBJ databases">
        <title>The genome of the rayed Mediterranean limpet Patella caerulea (Linnaeus, 1758).</title>
        <authorList>
            <person name="Anh-Thu Weber A."/>
            <person name="Halstead-Nussloch G."/>
        </authorList>
    </citation>
    <scope>NUCLEOTIDE SEQUENCE [LARGE SCALE GENOMIC DNA]</scope>
    <source>
        <strain evidence="12">AATW-2023a</strain>
        <tissue evidence="12">Whole specimen</tissue>
    </source>
</reference>
<evidence type="ECO:0000259" key="11">
    <source>
        <dbReference type="PROSITE" id="PS50262"/>
    </source>
</evidence>
<evidence type="ECO:0000256" key="10">
    <source>
        <dbReference type="SAM" id="Phobius"/>
    </source>
</evidence>
<evidence type="ECO:0000256" key="4">
    <source>
        <dbReference type="ARBA" id="ARBA00022989"/>
    </source>
</evidence>
<comment type="similarity">
    <text evidence="2 9">Belongs to the G-protein coupled receptor 1 family.</text>
</comment>
<comment type="caution">
    <text evidence="12">The sequence shown here is derived from an EMBL/GenBank/DDBJ whole genome shotgun (WGS) entry which is preliminary data.</text>
</comment>
<keyword evidence="8 9" id="KW-0807">Transducer</keyword>
<evidence type="ECO:0000256" key="8">
    <source>
        <dbReference type="ARBA" id="ARBA00023224"/>
    </source>
</evidence>
<feature type="transmembrane region" description="Helical" evidence="10">
    <location>
        <begin position="243"/>
        <end position="274"/>
    </location>
</feature>
<evidence type="ECO:0000256" key="6">
    <source>
        <dbReference type="ARBA" id="ARBA00023136"/>
    </source>
</evidence>
<keyword evidence="13" id="KW-1185">Reference proteome</keyword>
<evidence type="ECO:0000256" key="1">
    <source>
        <dbReference type="ARBA" id="ARBA00004141"/>
    </source>
</evidence>
<evidence type="ECO:0000313" key="13">
    <source>
        <dbReference type="Proteomes" id="UP001347796"/>
    </source>
</evidence>
<dbReference type="PRINTS" id="PR01012">
    <property type="entry name" value="NRPEPTIDEYR"/>
</dbReference>
<keyword evidence="4 10" id="KW-1133">Transmembrane helix</keyword>
<dbReference type="Gene3D" id="1.20.1070.10">
    <property type="entry name" value="Rhodopsin 7-helix transmembrane proteins"/>
    <property type="match status" value="1"/>
</dbReference>
<comment type="subcellular location">
    <subcellularLocation>
        <location evidence="1">Membrane</location>
        <topology evidence="1">Multi-pass membrane protein</topology>
    </subcellularLocation>
</comment>
<dbReference type="PROSITE" id="PS50262">
    <property type="entry name" value="G_PROTEIN_RECEP_F1_2"/>
    <property type="match status" value="1"/>
</dbReference>
<dbReference type="InterPro" id="IPR000611">
    <property type="entry name" value="NPY_rcpt"/>
</dbReference>
<dbReference type="Pfam" id="PF00001">
    <property type="entry name" value="7tm_1"/>
    <property type="match status" value="1"/>
</dbReference>
<evidence type="ECO:0000256" key="3">
    <source>
        <dbReference type="ARBA" id="ARBA00022692"/>
    </source>
</evidence>
<dbReference type="FunFam" id="1.20.1070.10:FF:000291">
    <property type="entry name" value="Predicted protein"/>
    <property type="match status" value="1"/>
</dbReference>
<accession>A0AAN8PI26</accession>
<dbReference type="PRINTS" id="PR00237">
    <property type="entry name" value="GPCRRHODOPSN"/>
</dbReference>
<dbReference type="EMBL" id="JAZGQO010000014">
    <property type="protein sequence ID" value="KAK6170910.1"/>
    <property type="molecule type" value="Genomic_DNA"/>
</dbReference>
<evidence type="ECO:0000256" key="2">
    <source>
        <dbReference type="ARBA" id="ARBA00010663"/>
    </source>
</evidence>
<keyword evidence="5 9" id="KW-0297">G-protein coupled receptor</keyword>
<keyword evidence="7 9" id="KW-0675">Receptor</keyword>
<feature type="transmembrane region" description="Helical" evidence="10">
    <location>
        <begin position="295"/>
        <end position="320"/>
    </location>
</feature>
<dbReference type="PANTHER" id="PTHR45695:SF28">
    <property type="entry name" value="G-PROTEIN COUPLED RECEPTORS FAMILY 1 PROFILE DOMAIN-CONTAINING PROTEIN"/>
    <property type="match status" value="1"/>
</dbReference>
<proteinExistence type="inferred from homology"/>
<dbReference type="PANTHER" id="PTHR45695">
    <property type="entry name" value="LEUCOKININ RECEPTOR-RELATED"/>
    <property type="match status" value="1"/>
</dbReference>
<dbReference type="SMART" id="SM01381">
    <property type="entry name" value="7TM_GPCR_Srsx"/>
    <property type="match status" value="1"/>
</dbReference>
<dbReference type="AlphaFoldDB" id="A0AAN8PI26"/>
<evidence type="ECO:0000313" key="12">
    <source>
        <dbReference type="EMBL" id="KAK6170910.1"/>
    </source>
</evidence>
<dbReference type="SUPFAM" id="SSF81321">
    <property type="entry name" value="Family A G protein-coupled receptor-like"/>
    <property type="match status" value="1"/>
</dbReference>
<evidence type="ECO:0000256" key="7">
    <source>
        <dbReference type="ARBA" id="ARBA00023170"/>
    </source>
</evidence>
<name>A0AAN8PI26_PATCE</name>
<sequence length="399" mass="46317">MDKMGDKSNIYWINSSNGKNATGQPAINISDGLWSENGDYMDYEVIDYSQRNYPEALRTIPIWEMVLKIGFYVPVIVLALLGNLLVILVVARNKRMKTTTNYYIVNLAISDLLVALSCSWVHLLDNLTEGWILGAFFCKFNTFAQVLSLVSSIFTLTFIACDRFFGIVFAMKAHFIERRARYTIIAMWACSLVVATPLLVYRDLYVVHWKNHIERWCDDQWPVSHYVDPLTNMTLPTIPARKIYYTVVCVVLFFLPCVVMSVAYAVIIWTLWASQAPGERMTKDIKVQSKLKKKVIVMLVLILALFVICWLPLIITLLYAEYRPDKHSRLEEWYVGFEYFARYLAHANSAINPLIYAGFNDNFRKGFQNLFTWMDRKKRYNTMVYRVDSFQSSTNITKV</sequence>
<dbReference type="InterPro" id="IPR017452">
    <property type="entry name" value="GPCR_Rhodpsn_7TM"/>
</dbReference>
<dbReference type="PROSITE" id="PS00237">
    <property type="entry name" value="G_PROTEIN_RECEP_F1_1"/>
    <property type="match status" value="1"/>
</dbReference>
<dbReference type="Proteomes" id="UP001347796">
    <property type="component" value="Unassembled WGS sequence"/>
</dbReference>
<feature type="transmembrane region" description="Helical" evidence="10">
    <location>
        <begin position="103"/>
        <end position="123"/>
    </location>
</feature>
<dbReference type="CDD" id="cd14993">
    <property type="entry name" value="7tmA_CCKR-like"/>
    <property type="match status" value="1"/>
</dbReference>
<dbReference type="InterPro" id="IPR000276">
    <property type="entry name" value="GPCR_Rhodpsn"/>
</dbReference>
<keyword evidence="6 10" id="KW-0472">Membrane</keyword>
<evidence type="ECO:0000256" key="9">
    <source>
        <dbReference type="RuleBase" id="RU000688"/>
    </source>
</evidence>
<evidence type="ECO:0000256" key="5">
    <source>
        <dbReference type="ARBA" id="ARBA00023040"/>
    </source>
</evidence>
<dbReference type="GO" id="GO:0004983">
    <property type="term" value="F:neuropeptide Y receptor activity"/>
    <property type="evidence" value="ECO:0007669"/>
    <property type="project" value="InterPro"/>
</dbReference>
<gene>
    <name evidence="12" type="ORF">SNE40_019196</name>
</gene>
<organism evidence="12 13">
    <name type="scientific">Patella caerulea</name>
    <name type="common">Rayed Mediterranean limpet</name>
    <dbReference type="NCBI Taxonomy" id="87958"/>
    <lineage>
        <taxon>Eukaryota</taxon>
        <taxon>Metazoa</taxon>
        <taxon>Spiralia</taxon>
        <taxon>Lophotrochozoa</taxon>
        <taxon>Mollusca</taxon>
        <taxon>Gastropoda</taxon>
        <taxon>Patellogastropoda</taxon>
        <taxon>Patelloidea</taxon>
        <taxon>Patellidae</taxon>
        <taxon>Patella</taxon>
    </lineage>
</organism>
<feature type="transmembrane region" description="Helical" evidence="10">
    <location>
        <begin position="143"/>
        <end position="170"/>
    </location>
</feature>
<dbReference type="GO" id="GO:0005886">
    <property type="term" value="C:plasma membrane"/>
    <property type="evidence" value="ECO:0007669"/>
    <property type="project" value="TreeGrafter"/>
</dbReference>
<feature type="transmembrane region" description="Helical" evidence="10">
    <location>
        <begin position="69"/>
        <end position="91"/>
    </location>
</feature>
<feature type="transmembrane region" description="Helical" evidence="10">
    <location>
        <begin position="182"/>
        <end position="201"/>
    </location>
</feature>
<keyword evidence="3 9" id="KW-0812">Transmembrane</keyword>